<evidence type="ECO:0000259" key="2">
    <source>
        <dbReference type="PROSITE" id="PS51208"/>
    </source>
</evidence>
<organism evidence="3 4">
    <name type="scientific">Paramagnetospirillum caucaseum</name>
    <dbReference type="NCBI Taxonomy" id="1244869"/>
    <lineage>
        <taxon>Bacteria</taxon>
        <taxon>Pseudomonadati</taxon>
        <taxon>Pseudomonadota</taxon>
        <taxon>Alphaproteobacteria</taxon>
        <taxon>Rhodospirillales</taxon>
        <taxon>Magnetospirillaceae</taxon>
        <taxon>Paramagnetospirillum</taxon>
    </lineage>
</organism>
<dbReference type="STRING" id="1244869.H261_15370"/>
<proteinExistence type="predicted"/>
<feature type="region of interest" description="Disordered" evidence="1">
    <location>
        <begin position="279"/>
        <end position="298"/>
    </location>
</feature>
<dbReference type="Gene3D" id="2.40.128.130">
    <property type="entry name" value="Autotransporter beta-domain"/>
    <property type="match status" value="1"/>
</dbReference>
<gene>
    <name evidence="3" type="ORF">H261_15370</name>
</gene>
<dbReference type="AlphaFoldDB" id="M3A8C0"/>
<dbReference type="PATRIC" id="fig|1244869.3.peg.3085"/>
<dbReference type="Pfam" id="PF03797">
    <property type="entry name" value="Autotransporter"/>
    <property type="match status" value="1"/>
</dbReference>
<feature type="region of interest" description="Disordered" evidence="1">
    <location>
        <begin position="339"/>
        <end position="362"/>
    </location>
</feature>
<dbReference type="SMART" id="SM00869">
    <property type="entry name" value="Autotransporter"/>
    <property type="match status" value="1"/>
</dbReference>
<reference evidence="3 4" key="1">
    <citation type="journal article" date="2014" name="Genome Announc.">
        <title>Draft Genome Sequence of Magnetospirillum sp. Strain SO-1, a Freshwater Magnetotactic Bacterium Isolated from the Ol'khovka River, Russia.</title>
        <authorList>
            <person name="Grouzdev D.S."/>
            <person name="Dziuba M.V."/>
            <person name="Sukhacheva M.S."/>
            <person name="Mardanov A.V."/>
            <person name="Beletskiy A.V."/>
            <person name="Kuznetsov B.B."/>
            <person name="Skryabin K.G."/>
        </authorList>
    </citation>
    <scope>NUCLEOTIDE SEQUENCE [LARGE SCALE GENOMIC DNA]</scope>
    <source>
        <strain evidence="3 4">SO-1</strain>
    </source>
</reference>
<dbReference type="eggNOG" id="COG4625">
    <property type="taxonomic scope" value="Bacteria"/>
</dbReference>
<comment type="caution">
    <text evidence="3">The sequence shown here is derived from an EMBL/GenBank/DDBJ whole genome shotgun (WGS) entry which is preliminary data.</text>
</comment>
<evidence type="ECO:0000313" key="3">
    <source>
        <dbReference type="EMBL" id="EME69053.1"/>
    </source>
</evidence>
<dbReference type="InterPro" id="IPR006315">
    <property type="entry name" value="OM_autotransptr_brl_dom"/>
</dbReference>
<dbReference type="PROSITE" id="PS51208">
    <property type="entry name" value="AUTOTRANSPORTER"/>
    <property type="match status" value="1"/>
</dbReference>
<dbReference type="NCBIfam" id="TIGR01414">
    <property type="entry name" value="autotrans_barl"/>
    <property type="match status" value="1"/>
</dbReference>
<feature type="compositionally biased region" description="Gly residues" evidence="1">
    <location>
        <begin position="253"/>
        <end position="269"/>
    </location>
</feature>
<feature type="region of interest" description="Disordered" evidence="1">
    <location>
        <begin position="245"/>
        <end position="269"/>
    </location>
</feature>
<dbReference type="GO" id="GO:0019867">
    <property type="term" value="C:outer membrane"/>
    <property type="evidence" value="ECO:0007669"/>
    <property type="project" value="InterPro"/>
</dbReference>
<dbReference type="InterPro" id="IPR036709">
    <property type="entry name" value="Autotransporte_beta_dom_sf"/>
</dbReference>
<name>M3A8C0_9PROT</name>
<accession>M3A8C0</accession>
<evidence type="ECO:0000313" key="4">
    <source>
        <dbReference type="Proteomes" id="UP000011744"/>
    </source>
</evidence>
<feature type="compositionally biased region" description="Low complexity" evidence="1">
    <location>
        <begin position="282"/>
        <end position="298"/>
    </location>
</feature>
<feature type="compositionally biased region" description="Gly residues" evidence="1">
    <location>
        <begin position="345"/>
        <end position="362"/>
    </location>
</feature>
<dbReference type="EMBL" id="AONQ01000044">
    <property type="protein sequence ID" value="EME69053.1"/>
    <property type="molecule type" value="Genomic_DNA"/>
</dbReference>
<sequence length="1052" mass="101341">MYNNATIQGGSDGRKAIDIGACGNLSCGSQAVNTVITVNSGATIAGGNGHHGTETGSGQGILIEDSVSGSITVSNGGSITGGSGGTSYSGGHGIDHFGTGMLFLSGSGIVAGGAGGNGTASGGAGAGGNATDGADGIGLSATGSRLNMSAGRAVGGNSGVGGSSTGGTGGYGAYSGNGITIGDYGSASVGTGNSATLSGSAQAIGGNGGGGGSGVTGSSGNPANLGSNGGGWGIGMLANGSSLTTSGSAAVTGGNGGTGGDSTGAGNAGATGGVGGSGIGIGSTTPAPNNVTVTIGSGTTVTGGNGGAGGTGGAGANGGDGGNGSYAIYVRNAGTGTQISNSGTITGGTGGSGGTGGTGGSSGASGANGGGIYVNAGTVSSLINDGTIISAGGNNAGGGISIGSSGNITSITNSGTISGGSACATGDSGCNKSLDFSTAQSAVTVNNSGTLQGDIRASTHGDTFNFTGGNLNGSLWVQGSGTAPSINVTSGTTTVAGSPLTIGQDNPIRSLTISNGTTLAFSRDATINLGAFSFSGGATIDNGTSKVTLNHYDGMNVPESQSGSLYFKTTINANTGKHGYWVFTQASGTPDTTMFSTGAPIIVPTVVGTAALGSKYIVIQDTDGRTIVNMPTVVNSGGYTWRVSSVTGAGQADTDGVSYGTGTTNIILTNGGANAAGTATGVNGRGLSALASYTGNNSTMTALSNAINNLTSAADIEKAGAQLRPPANGATTQAALGAVGQAVNTISIRTDSVRAASTDTGGGTGVSSGEMLRGLGVWTQGFGSVATQDKRLGIDGYTSDTYGLAFGADAKVAEPVRVGLSFAYARTNVDDAGSREGSGQKINSYIGSLYGTYTASRWYMDGALTYGHHTYDGTRIINITGATQQTAKSSYSGQQYGAKAEIGVPFAVGAGLTLTPLAGFAYNHLRQDGYTETDAAAALTVGSSNTDSIKSNFGAKVSGTMAQWGDWNVKPNGRAIWSHEFNTKAHDQSSAYVDGGSSFTTAGTDAASESFAIGVGVDLASVRNTTLSAKYDAGLSDRYVSHTGSLQARMEF</sequence>
<feature type="domain" description="Autotransporter" evidence="2">
    <location>
        <begin position="770"/>
        <end position="1052"/>
    </location>
</feature>
<dbReference type="Proteomes" id="UP000011744">
    <property type="component" value="Unassembled WGS sequence"/>
</dbReference>
<dbReference type="InterPro" id="IPR005546">
    <property type="entry name" value="Autotransporte_beta"/>
</dbReference>
<protein>
    <submittedName>
        <fullName evidence="3">Outer membrane autotransporter barrel domain-containing protein</fullName>
    </submittedName>
</protein>
<keyword evidence="4" id="KW-1185">Reference proteome</keyword>
<evidence type="ECO:0000256" key="1">
    <source>
        <dbReference type="SAM" id="MobiDB-lite"/>
    </source>
</evidence>
<dbReference type="SUPFAM" id="SSF103515">
    <property type="entry name" value="Autotransporter"/>
    <property type="match status" value="1"/>
</dbReference>